<accession>A0A0L0H9A1</accession>
<evidence type="ECO:0000256" key="1">
    <source>
        <dbReference type="SAM" id="MobiDB-lite"/>
    </source>
</evidence>
<feature type="region of interest" description="Disordered" evidence="1">
    <location>
        <begin position="32"/>
        <end position="58"/>
    </location>
</feature>
<dbReference type="EMBL" id="KQ257465">
    <property type="protein sequence ID" value="KNC97238.1"/>
    <property type="molecule type" value="Genomic_DNA"/>
</dbReference>
<protein>
    <submittedName>
        <fullName evidence="2">Uncharacterized protein</fullName>
    </submittedName>
</protein>
<name>A0A0L0H9A1_SPIPD</name>
<evidence type="ECO:0000313" key="2">
    <source>
        <dbReference type="EMBL" id="KNC97238.1"/>
    </source>
</evidence>
<dbReference type="RefSeq" id="XP_016605278.1">
    <property type="nucleotide sequence ID" value="XM_016757650.1"/>
</dbReference>
<feature type="compositionally biased region" description="Low complexity" evidence="1">
    <location>
        <begin position="33"/>
        <end position="44"/>
    </location>
</feature>
<feature type="compositionally biased region" description="Polar residues" evidence="1">
    <location>
        <begin position="45"/>
        <end position="57"/>
    </location>
</feature>
<dbReference type="AlphaFoldDB" id="A0A0L0H9A1"/>
<dbReference type="VEuPathDB" id="FungiDB:SPPG_09483"/>
<dbReference type="InParanoid" id="A0A0L0H9A1"/>
<gene>
    <name evidence="2" type="ORF">SPPG_09483</name>
</gene>
<keyword evidence="3" id="KW-1185">Reference proteome</keyword>
<reference evidence="2 3" key="1">
    <citation type="submission" date="2009-08" db="EMBL/GenBank/DDBJ databases">
        <title>The Genome Sequence of Spizellomyces punctatus strain DAOM BR117.</title>
        <authorList>
            <consortium name="The Broad Institute Genome Sequencing Platform"/>
            <person name="Russ C."/>
            <person name="Cuomo C."/>
            <person name="Shea T."/>
            <person name="Young S.K."/>
            <person name="Zeng Q."/>
            <person name="Koehrsen M."/>
            <person name="Haas B."/>
            <person name="Borodovsky M."/>
            <person name="Guigo R."/>
            <person name="Alvarado L."/>
            <person name="Berlin A."/>
            <person name="Bochicchio J."/>
            <person name="Borenstein D."/>
            <person name="Chapman S."/>
            <person name="Chen Z."/>
            <person name="Engels R."/>
            <person name="Freedman E."/>
            <person name="Gellesch M."/>
            <person name="Goldberg J."/>
            <person name="Griggs A."/>
            <person name="Gujja S."/>
            <person name="Heiman D."/>
            <person name="Hepburn T."/>
            <person name="Howarth C."/>
            <person name="Jen D."/>
            <person name="Larson L."/>
            <person name="Lewis B."/>
            <person name="Mehta T."/>
            <person name="Park D."/>
            <person name="Pearson M."/>
            <person name="Roberts A."/>
            <person name="Saif S."/>
            <person name="Shenoy N."/>
            <person name="Sisk P."/>
            <person name="Stolte C."/>
            <person name="Sykes S."/>
            <person name="Thomson T."/>
            <person name="Walk T."/>
            <person name="White J."/>
            <person name="Yandava C."/>
            <person name="Burger G."/>
            <person name="Gray M.W."/>
            <person name="Holland P.W.H."/>
            <person name="King N."/>
            <person name="Lang F.B.F."/>
            <person name="Roger A.J."/>
            <person name="Ruiz-Trillo I."/>
            <person name="Lander E."/>
            <person name="Nusbaum C."/>
        </authorList>
    </citation>
    <scope>NUCLEOTIDE SEQUENCE [LARGE SCALE GENOMIC DNA]</scope>
    <source>
        <strain evidence="2 3">DAOM BR117</strain>
    </source>
</reference>
<dbReference type="Proteomes" id="UP000053201">
    <property type="component" value="Unassembled WGS sequence"/>
</dbReference>
<evidence type="ECO:0000313" key="3">
    <source>
        <dbReference type="Proteomes" id="UP000053201"/>
    </source>
</evidence>
<organism evidence="2 3">
    <name type="scientific">Spizellomyces punctatus (strain DAOM BR117)</name>
    <dbReference type="NCBI Taxonomy" id="645134"/>
    <lineage>
        <taxon>Eukaryota</taxon>
        <taxon>Fungi</taxon>
        <taxon>Fungi incertae sedis</taxon>
        <taxon>Chytridiomycota</taxon>
        <taxon>Chytridiomycota incertae sedis</taxon>
        <taxon>Chytridiomycetes</taxon>
        <taxon>Spizellomycetales</taxon>
        <taxon>Spizellomycetaceae</taxon>
        <taxon>Spizellomyces</taxon>
    </lineage>
</organism>
<proteinExistence type="predicted"/>
<sequence length="83" mass="9288">MSGRNASEMDEDFEFEADAMRVEENTPAAFVYGTRSSRGHTGSSLDDTTVAPTGKQQKSFDERLVDTKFFNAFPDDFDDTSYV</sequence>
<dbReference type="OrthoDB" id="10468314at2759"/>
<dbReference type="GeneID" id="27692608"/>